<name>A0AAV9W7F8_9PEZI</name>
<feature type="repeat" description="ANK" evidence="3">
    <location>
        <begin position="233"/>
        <end position="265"/>
    </location>
</feature>
<dbReference type="Pfam" id="PF00023">
    <property type="entry name" value="Ank"/>
    <property type="match status" value="2"/>
</dbReference>
<dbReference type="SMART" id="SM00248">
    <property type="entry name" value="ANK"/>
    <property type="match status" value="2"/>
</dbReference>
<proteinExistence type="predicted"/>
<dbReference type="InterPro" id="IPR002110">
    <property type="entry name" value="Ankyrin_rpt"/>
</dbReference>
<dbReference type="SUPFAM" id="SSF48403">
    <property type="entry name" value="Ankyrin repeat"/>
    <property type="match status" value="1"/>
</dbReference>
<protein>
    <recommendedName>
        <fullName evidence="6">Ankyrin</fullName>
    </recommendedName>
</protein>
<accession>A0AAV9W7F8</accession>
<sequence>MTLDAAFQKHPFLLYSPFWIKHAERCNPKSLDKNTIQRASDVFESWSFYPFERHDPEKPRPLVGRYLYGDVYDIERLCVYSNLLVFSANYCFVNVFEALMSGDTEYDQEVLDSALISACDWEFGCPMGSFYSASAPHKFHRLSRHYPLLELEGRVSGTSESDWLKMERIVDLLVKKGADVNKRGGQEHGLFVTPLTAASWWGRLSIVEKLIKEGADVNMVHMLTGRRTGGLFDYATPLIAACWTGRISTVELLLRHGAQVDLRAGRIGSALGEAACKG</sequence>
<dbReference type="EMBL" id="JAVHJL010000005">
    <property type="protein sequence ID" value="KAK6502807.1"/>
    <property type="molecule type" value="Genomic_DNA"/>
</dbReference>
<dbReference type="PROSITE" id="PS50088">
    <property type="entry name" value="ANK_REPEAT"/>
    <property type="match status" value="2"/>
</dbReference>
<dbReference type="AlphaFoldDB" id="A0AAV9W7F8"/>
<keyword evidence="5" id="KW-1185">Reference proteome</keyword>
<dbReference type="PANTHER" id="PTHR24171">
    <property type="entry name" value="ANKYRIN REPEAT DOMAIN-CONTAINING PROTEIN 39-RELATED"/>
    <property type="match status" value="1"/>
</dbReference>
<evidence type="ECO:0000256" key="3">
    <source>
        <dbReference type="PROSITE-ProRule" id="PRU00023"/>
    </source>
</evidence>
<evidence type="ECO:0008006" key="6">
    <source>
        <dbReference type="Google" id="ProtNLM"/>
    </source>
</evidence>
<evidence type="ECO:0000313" key="5">
    <source>
        <dbReference type="Proteomes" id="UP001370758"/>
    </source>
</evidence>
<dbReference type="Gene3D" id="1.25.40.20">
    <property type="entry name" value="Ankyrin repeat-containing domain"/>
    <property type="match status" value="1"/>
</dbReference>
<keyword evidence="1" id="KW-0677">Repeat</keyword>
<dbReference type="InterPro" id="IPR036770">
    <property type="entry name" value="Ankyrin_rpt-contain_sf"/>
</dbReference>
<evidence type="ECO:0000256" key="1">
    <source>
        <dbReference type="ARBA" id="ARBA00022737"/>
    </source>
</evidence>
<organism evidence="4 5">
    <name type="scientific">Arthrobotrys musiformis</name>
    <dbReference type="NCBI Taxonomy" id="47236"/>
    <lineage>
        <taxon>Eukaryota</taxon>
        <taxon>Fungi</taxon>
        <taxon>Dikarya</taxon>
        <taxon>Ascomycota</taxon>
        <taxon>Pezizomycotina</taxon>
        <taxon>Orbiliomycetes</taxon>
        <taxon>Orbiliales</taxon>
        <taxon>Orbiliaceae</taxon>
        <taxon>Arthrobotrys</taxon>
    </lineage>
</organism>
<evidence type="ECO:0000256" key="2">
    <source>
        <dbReference type="ARBA" id="ARBA00023043"/>
    </source>
</evidence>
<evidence type="ECO:0000313" key="4">
    <source>
        <dbReference type="EMBL" id="KAK6502807.1"/>
    </source>
</evidence>
<dbReference type="Proteomes" id="UP001370758">
    <property type="component" value="Unassembled WGS sequence"/>
</dbReference>
<dbReference type="PROSITE" id="PS50297">
    <property type="entry name" value="ANK_REP_REGION"/>
    <property type="match status" value="1"/>
</dbReference>
<feature type="repeat" description="ANK" evidence="3">
    <location>
        <begin position="193"/>
        <end position="222"/>
    </location>
</feature>
<reference evidence="4 5" key="1">
    <citation type="submission" date="2023-08" db="EMBL/GenBank/DDBJ databases">
        <authorList>
            <person name="Palmer J.M."/>
        </authorList>
    </citation>
    <scope>NUCLEOTIDE SEQUENCE [LARGE SCALE GENOMIC DNA]</scope>
    <source>
        <strain evidence="4 5">TWF481</strain>
    </source>
</reference>
<gene>
    <name evidence="4" type="ORF">TWF481_007852</name>
</gene>
<keyword evidence="2 3" id="KW-0040">ANK repeat</keyword>
<comment type="caution">
    <text evidence="4">The sequence shown here is derived from an EMBL/GenBank/DDBJ whole genome shotgun (WGS) entry which is preliminary data.</text>
</comment>